<keyword evidence="4" id="KW-1185">Reference proteome</keyword>
<keyword evidence="2" id="KW-0472">Membrane</keyword>
<evidence type="ECO:0000313" key="4">
    <source>
        <dbReference type="Proteomes" id="UP000326907"/>
    </source>
</evidence>
<dbReference type="AlphaFoldDB" id="A0A5N5EM55"/>
<dbReference type="Proteomes" id="UP000326907">
    <property type="component" value="Unassembled WGS sequence"/>
</dbReference>
<reference evidence="3 4" key="1">
    <citation type="submission" date="2019-09" db="EMBL/GenBank/DDBJ databases">
        <authorList>
            <person name="Liu P."/>
        </authorList>
    </citation>
    <scope>NUCLEOTIDE SEQUENCE [LARGE SCALE GENOMIC DNA]</scope>
    <source>
        <strain evidence="3 4">TRM68085</strain>
    </source>
</reference>
<evidence type="ECO:0000313" key="3">
    <source>
        <dbReference type="EMBL" id="KAB2589732.1"/>
    </source>
</evidence>
<dbReference type="EMBL" id="VYUA01000027">
    <property type="protein sequence ID" value="KAB2589732.1"/>
    <property type="molecule type" value="Genomic_DNA"/>
</dbReference>
<keyword evidence="2" id="KW-1133">Transmembrane helix</keyword>
<feature type="transmembrane region" description="Helical" evidence="2">
    <location>
        <begin position="15"/>
        <end position="35"/>
    </location>
</feature>
<evidence type="ECO:0000256" key="2">
    <source>
        <dbReference type="SAM" id="Phobius"/>
    </source>
</evidence>
<sequence>MNSFRPVPPPPKSRATRAAIGIAVLLGVAALVWLWNGPPYPAADPDRVAGRLKAEAGQAYDEAALPGRPEVGPARVETRGCYYRGLRGLAHIDRSRPDVRRFDLDWRATGVPEGAARRGQERTRARLEREGWTAVGTGDDERGFRFRRPTGEGADEDIVDVRWYHETGTYSVSVYADCGELPDGFDEYDWPESEWDPGVPSIPPAPRPATPR</sequence>
<feature type="compositionally biased region" description="Acidic residues" evidence="1">
    <location>
        <begin position="186"/>
        <end position="195"/>
    </location>
</feature>
<comment type="caution">
    <text evidence="3">The sequence shown here is derived from an EMBL/GenBank/DDBJ whole genome shotgun (WGS) entry which is preliminary data.</text>
</comment>
<proteinExistence type="predicted"/>
<protein>
    <submittedName>
        <fullName evidence="3">Uncharacterized protein</fullName>
    </submittedName>
</protein>
<gene>
    <name evidence="3" type="ORF">F5983_25630</name>
</gene>
<organism evidence="3 4">
    <name type="scientific">Streptomyces arboris</name>
    <dbReference type="NCBI Taxonomy" id="2600619"/>
    <lineage>
        <taxon>Bacteria</taxon>
        <taxon>Bacillati</taxon>
        <taxon>Actinomycetota</taxon>
        <taxon>Actinomycetes</taxon>
        <taxon>Kitasatosporales</taxon>
        <taxon>Streptomycetaceae</taxon>
        <taxon>Streptomyces</taxon>
    </lineage>
</organism>
<dbReference type="RefSeq" id="WP_151512401.1">
    <property type="nucleotide sequence ID" value="NZ_JBMVCA010000004.1"/>
</dbReference>
<name>A0A5N5EM55_9ACTN</name>
<accession>A0A5N5EM55</accession>
<feature type="compositionally biased region" description="Pro residues" evidence="1">
    <location>
        <begin position="200"/>
        <end position="212"/>
    </location>
</feature>
<feature type="region of interest" description="Disordered" evidence="1">
    <location>
        <begin position="186"/>
        <end position="212"/>
    </location>
</feature>
<evidence type="ECO:0000256" key="1">
    <source>
        <dbReference type="SAM" id="MobiDB-lite"/>
    </source>
</evidence>
<keyword evidence="2" id="KW-0812">Transmembrane</keyword>